<feature type="domain" description="AB hydrolase-1" evidence="1">
    <location>
        <begin position="25"/>
        <end position="248"/>
    </location>
</feature>
<dbReference type="InterPro" id="IPR029058">
    <property type="entry name" value="AB_hydrolase_fold"/>
</dbReference>
<dbReference type="PANTHER" id="PTHR43194:SF5">
    <property type="entry name" value="PIMELOYL-[ACYL-CARRIER PROTEIN] METHYL ESTER ESTERASE"/>
    <property type="match status" value="1"/>
</dbReference>
<dbReference type="Gene3D" id="3.40.50.1820">
    <property type="entry name" value="alpha/beta hydrolase"/>
    <property type="match status" value="1"/>
</dbReference>
<keyword evidence="2" id="KW-0614">Plasmid</keyword>
<dbReference type="InterPro" id="IPR050228">
    <property type="entry name" value="Carboxylesterase_BioH"/>
</dbReference>
<protein>
    <submittedName>
        <fullName evidence="2">Alpha/beta fold hydrolase</fullName>
    </submittedName>
</protein>
<proteinExistence type="predicted"/>
<dbReference type="RefSeq" id="WP_353476096.1">
    <property type="nucleotide sequence ID" value="NZ_CP123387.1"/>
</dbReference>
<dbReference type="InterPro" id="IPR000073">
    <property type="entry name" value="AB_hydrolase_1"/>
</dbReference>
<dbReference type="SUPFAM" id="SSF53474">
    <property type="entry name" value="alpha/beta-Hydrolases"/>
    <property type="match status" value="1"/>
</dbReference>
<dbReference type="Pfam" id="PF12697">
    <property type="entry name" value="Abhydrolase_6"/>
    <property type="match status" value="1"/>
</dbReference>
<accession>A0AAU8AQS3</accession>
<reference evidence="2" key="1">
    <citation type="submission" date="2023-02" db="EMBL/GenBank/DDBJ databases">
        <title>Description and genomic characterization of Salipiger bruguierae sp. nov., isolated from the sediment of mangrove plant Bruguiera sexangula.</title>
        <authorList>
            <person name="Long M."/>
        </authorList>
    </citation>
    <scope>NUCLEOTIDE SEQUENCE</scope>
    <source>
        <strain evidence="2">H15</strain>
        <plasmid evidence="2">unnamed2</plasmid>
    </source>
</reference>
<name>A0AAU8AQS3_9RHOB</name>
<dbReference type="PANTHER" id="PTHR43194">
    <property type="entry name" value="HYDROLASE ALPHA/BETA FOLD FAMILY"/>
    <property type="match status" value="1"/>
</dbReference>
<dbReference type="GO" id="GO:0016787">
    <property type="term" value="F:hydrolase activity"/>
    <property type="evidence" value="ECO:0007669"/>
    <property type="project" value="UniProtKB-KW"/>
</dbReference>
<geneLocation type="plasmid" evidence="2">
    <name>unnamed2</name>
</geneLocation>
<dbReference type="EMBL" id="CP123387">
    <property type="protein sequence ID" value="XCC97206.1"/>
    <property type="molecule type" value="Genomic_DNA"/>
</dbReference>
<organism evidence="2">
    <name type="scientific">Alloyangia sp. H15</name>
    <dbReference type="NCBI Taxonomy" id="3029062"/>
    <lineage>
        <taxon>Bacteria</taxon>
        <taxon>Pseudomonadati</taxon>
        <taxon>Pseudomonadota</taxon>
        <taxon>Alphaproteobacteria</taxon>
        <taxon>Rhodobacterales</taxon>
        <taxon>Roseobacteraceae</taxon>
        <taxon>Alloyangia</taxon>
    </lineage>
</organism>
<gene>
    <name evidence="2" type="ORF">PVT71_25925</name>
</gene>
<sequence length="261" mass="26706">MIRHEADTPAGPVRMTAAGGQGRPLLLVHGWGGQGAQWDALLPGLAARFAVHVADLPGGPGAPLSGPVDMASLGQGLARLLEAADLRGALLVGHSMGGPVIVEAALAAPARVAGLLGLDTLADRAFYGGSSPAVMAARRAGFAADLPGQTRAMIRAIAAPATPEATVQAISADVLRARAEDLLALRDALFGWRAGDRVPRLGPPLRLLTSAEVAAAHARDPLPCLADVPETVYGTGHFPQIEAPDRLLPALLAELDQFGID</sequence>
<keyword evidence="2" id="KW-0378">Hydrolase</keyword>
<evidence type="ECO:0000259" key="1">
    <source>
        <dbReference type="Pfam" id="PF12697"/>
    </source>
</evidence>
<evidence type="ECO:0000313" key="2">
    <source>
        <dbReference type="EMBL" id="XCC97206.1"/>
    </source>
</evidence>
<dbReference type="AlphaFoldDB" id="A0AAU8AQS3"/>